<evidence type="ECO:0000313" key="4">
    <source>
        <dbReference type="EMBL" id="PWK39490.1"/>
    </source>
</evidence>
<accession>A0A316F319</accession>
<dbReference type="SMART" id="SM00637">
    <property type="entry name" value="CBD_II"/>
    <property type="match status" value="1"/>
</dbReference>
<evidence type="ECO:0000313" key="5">
    <source>
        <dbReference type="Proteomes" id="UP000245697"/>
    </source>
</evidence>
<dbReference type="Gene3D" id="2.120.10.30">
    <property type="entry name" value="TolB, C-terminal domain"/>
    <property type="match status" value="1"/>
</dbReference>
<dbReference type="PANTHER" id="PTHR19328:SF13">
    <property type="entry name" value="HIPL1 PROTEIN"/>
    <property type="match status" value="1"/>
</dbReference>
<proteinExistence type="predicted"/>
<reference evidence="4 5" key="1">
    <citation type="submission" date="2018-05" db="EMBL/GenBank/DDBJ databases">
        <title>Genomic Encyclopedia of Archaeal and Bacterial Type Strains, Phase II (KMG-II): from individual species to whole genera.</title>
        <authorList>
            <person name="Goeker M."/>
        </authorList>
    </citation>
    <scope>NUCLEOTIDE SEQUENCE [LARGE SCALE GENOMIC DNA]</scope>
    <source>
        <strain evidence="4 5">DSM 45184</strain>
    </source>
</reference>
<name>A0A316F319_9ACTN</name>
<feature type="chain" id="PRO_5016311705" evidence="2">
    <location>
        <begin position="30"/>
        <end position="474"/>
    </location>
</feature>
<organism evidence="4 5">
    <name type="scientific">Actinoplanes xinjiangensis</name>
    <dbReference type="NCBI Taxonomy" id="512350"/>
    <lineage>
        <taxon>Bacteria</taxon>
        <taxon>Bacillati</taxon>
        <taxon>Actinomycetota</taxon>
        <taxon>Actinomycetes</taxon>
        <taxon>Micromonosporales</taxon>
        <taxon>Micromonosporaceae</taxon>
        <taxon>Actinoplanes</taxon>
    </lineage>
</organism>
<dbReference type="GO" id="GO:0004553">
    <property type="term" value="F:hydrolase activity, hydrolyzing O-glycosyl compounds"/>
    <property type="evidence" value="ECO:0007669"/>
    <property type="project" value="InterPro"/>
</dbReference>
<dbReference type="EMBL" id="QGGR01000022">
    <property type="protein sequence ID" value="PWK39490.1"/>
    <property type="molecule type" value="Genomic_DNA"/>
</dbReference>
<feature type="region of interest" description="Disordered" evidence="1">
    <location>
        <begin position="330"/>
        <end position="368"/>
    </location>
</feature>
<dbReference type="OrthoDB" id="9770043at2"/>
<dbReference type="InterPro" id="IPR011041">
    <property type="entry name" value="Quinoprot_gluc/sorb_DH_b-prop"/>
</dbReference>
<dbReference type="Gene3D" id="2.60.40.290">
    <property type="match status" value="1"/>
</dbReference>
<dbReference type="Pfam" id="PF07995">
    <property type="entry name" value="GSDH"/>
    <property type="match status" value="1"/>
</dbReference>
<feature type="domain" description="CBM2" evidence="3">
    <location>
        <begin position="365"/>
        <end position="473"/>
    </location>
</feature>
<dbReference type="SUPFAM" id="SSF50952">
    <property type="entry name" value="Soluble quinoprotein glucose dehydrogenase"/>
    <property type="match status" value="1"/>
</dbReference>
<sequence>MRRTIAACSTLAALTVGAALVATSPPAAALEPDLANPQTVATGLTVPWGLGFLPDGSALVAERNSGRVLRVRPGAAPATVTTIPGVAATGEAGLLGLAVSPTFTQDNLVYVYFTAAGDNRITRFRLDTPQTQQVVLSGLAKASIHDGGRIAFGPDGMLYAAVGDAAVTSNAQNQQSLNGKILRMRPDGGVPATGNPFPGSLVYSLGHRNPQGLAWDAQGRLYASEFGQNTWDEVNQIVAGANYGWPTVEGRGNDPRFRDPIVVWSTAEASPSGATIDNQTLYVAALRGQRLWSVPLDGAGGAGTPVALLQGRYGRLRTVERAPDGALWVTTSNRDGRGTPATDDDRILRFPPLGSPTTPPASTSASPPAAACSVRWTADQWGSGFTASVAVTNLGTARTSWALAFTFPGNQQVTNAWNTTVSQSGAAVTARNTSWNGALATGATVTFGLQATYSGVNARPTDLRLDGVNCTISG</sequence>
<protein>
    <submittedName>
        <fullName evidence="4">Glucose/arabinose dehydrogenase</fullName>
    </submittedName>
</protein>
<dbReference type="InterPro" id="IPR011042">
    <property type="entry name" value="6-blade_b-propeller_TolB-like"/>
</dbReference>
<dbReference type="Proteomes" id="UP000245697">
    <property type="component" value="Unassembled WGS sequence"/>
</dbReference>
<dbReference type="PANTHER" id="PTHR19328">
    <property type="entry name" value="HEDGEHOG-INTERACTING PROTEIN"/>
    <property type="match status" value="1"/>
</dbReference>
<dbReference type="PROSITE" id="PS51173">
    <property type="entry name" value="CBM2"/>
    <property type="match status" value="1"/>
</dbReference>
<gene>
    <name evidence="4" type="ORF">BC793_12262</name>
</gene>
<evidence type="ECO:0000259" key="3">
    <source>
        <dbReference type="PROSITE" id="PS51173"/>
    </source>
</evidence>
<dbReference type="InterPro" id="IPR012938">
    <property type="entry name" value="Glc/Sorbosone_DH"/>
</dbReference>
<keyword evidence="2" id="KW-0732">Signal</keyword>
<comment type="caution">
    <text evidence="4">The sequence shown here is derived from an EMBL/GenBank/DDBJ whole genome shotgun (WGS) entry which is preliminary data.</text>
</comment>
<dbReference type="GO" id="GO:0030247">
    <property type="term" value="F:polysaccharide binding"/>
    <property type="evidence" value="ECO:0007669"/>
    <property type="project" value="UniProtKB-UniRule"/>
</dbReference>
<dbReference type="SUPFAM" id="SSF49384">
    <property type="entry name" value="Carbohydrate-binding domain"/>
    <property type="match status" value="1"/>
</dbReference>
<dbReference type="AlphaFoldDB" id="A0A316F319"/>
<dbReference type="InterPro" id="IPR012291">
    <property type="entry name" value="CBM2_carb-bd_dom_sf"/>
</dbReference>
<dbReference type="GO" id="GO:0005975">
    <property type="term" value="P:carbohydrate metabolic process"/>
    <property type="evidence" value="ECO:0007669"/>
    <property type="project" value="InterPro"/>
</dbReference>
<feature type="signal peptide" evidence="2">
    <location>
        <begin position="1"/>
        <end position="29"/>
    </location>
</feature>
<dbReference type="InterPro" id="IPR001919">
    <property type="entry name" value="CBD2"/>
</dbReference>
<dbReference type="InterPro" id="IPR008965">
    <property type="entry name" value="CBM2/CBM3_carb-bd_dom_sf"/>
</dbReference>
<keyword evidence="5" id="KW-1185">Reference proteome</keyword>
<dbReference type="Pfam" id="PF00553">
    <property type="entry name" value="CBM_2"/>
    <property type="match status" value="1"/>
</dbReference>
<evidence type="ECO:0000256" key="2">
    <source>
        <dbReference type="SAM" id="SignalP"/>
    </source>
</evidence>
<evidence type="ECO:0000256" key="1">
    <source>
        <dbReference type="SAM" id="MobiDB-lite"/>
    </source>
</evidence>